<evidence type="ECO:0000313" key="2">
    <source>
        <dbReference type="Proteomes" id="UP000016487"/>
    </source>
</evidence>
<reference evidence="1" key="2">
    <citation type="submission" date="2015-03" db="EMBL/GenBank/DDBJ databases">
        <title>Genome sequence of Pseudoalteromonas citrea.</title>
        <authorList>
            <person name="Xie B.-B."/>
            <person name="Rong J.-C."/>
            <person name="Qin Q.-L."/>
            <person name="Zhang Y.-Z."/>
        </authorList>
    </citation>
    <scope>NUCLEOTIDE SEQUENCE</scope>
    <source>
        <strain evidence="1">DSM 8771</strain>
    </source>
</reference>
<reference evidence="1" key="1">
    <citation type="journal article" date="2012" name="J. Bacteriol.">
        <title>Genome sequences of type strains of seven species of the marine bacterium Pseudoalteromonas.</title>
        <authorList>
            <person name="Xie B.B."/>
            <person name="Shu Y.L."/>
            <person name="Qin Q.L."/>
            <person name="Rong J.C."/>
            <person name="Zhang X.Y."/>
            <person name="Chen X.L."/>
            <person name="Shi M."/>
            <person name="He H.L."/>
            <person name="Zhou B.C."/>
            <person name="Zhang Y.Z."/>
        </authorList>
    </citation>
    <scope>NUCLEOTIDE SEQUENCE</scope>
    <source>
        <strain evidence="1">DSM 8771</strain>
    </source>
</reference>
<dbReference type="AlphaFoldDB" id="A0AAD4FQF4"/>
<dbReference type="EMBL" id="AHBZ03000027">
    <property type="protein sequence ID" value="KAF7765017.1"/>
    <property type="molecule type" value="Genomic_DNA"/>
</dbReference>
<organism evidence="1 2">
    <name type="scientific">Pseudoalteromonas citrea</name>
    <dbReference type="NCBI Taxonomy" id="43655"/>
    <lineage>
        <taxon>Bacteria</taxon>
        <taxon>Pseudomonadati</taxon>
        <taxon>Pseudomonadota</taxon>
        <taxon>Gammaproteobacteria</taxon>
        <taxon>Alteromonadales</taxon>
        <taxon>Pseudoalteromonadaceae</taxon>
        <taxon>Pseudoalteromonas</taxon>
    </lineage>
</organism>
<gene>
    <name evidence="1" type="ORF">PCIT_b1142</name>
</gene>
<protein>
    <submittedName>
        <fullName evidence="1">Uncharacterized protein</fullName>
    </submittedName>
</protein>
<evidence type="ECO:0000313" key="1">
    <source>
        <dbReference type="EMBL" id="KAF7765017.1"/>
    </source>
</evidence>
<name>A0AAD4FQF4_9GAMM</name>
<comment type="caution">
    <text evidence="1">The sequence shown here is derived from an EMBL/GenBank/DDBJ whole genome shotgun (WGS) entry which is preliminary data.</text>
</comment>
<sequence>MTLCCSLKSKQQAFGHVCLGHLSIFTVPFLSSGLENINVKSSSLK</sequence>
<accession>A0AAD4FQF4</accession>
<dbReference type="Proteomes" id="UP000016487">
    <property type="component" value="Unassembled WGS sequence"/>
</dbReference>
<proteinExistence type="predicted"/>